<dbReference type="KEGG" id="tne:Tneu_0562"/>
<protein>
    <submittedName>
        <fullName evidence="1">Uncharacterized protein</fullName>
    </submittedName>
</protein>
<keyword evidence="2" id="KW-1185">Reference proteome</keyword>
<dbReference type="AlphaFoldDB" id="B1YCJ1"/>
<name>B1YCJ1_PYRNV</name>
<evidence type="ECO:0000313" key="1">
    <source>
        <dbReference type="EMBL" id="ACB39504.1"/>
    </source>
</evidence>
<dbReference type="HOGENOM" id="CLU_081189_0_0_2"/>
<dbReference type="EMBL" id="CP001014">
    <property type="protein sequence ID" value="ACB39504.1"/>
    <property type="molecule type" value="Genomic_DNA"/>
</dbReference>
<proteinExistence type="predicted"/>
<reference evidence="1" key="1">
    <citation type="submission" date="2008-03" db="EMBL/GenBank/DDBJ databases">
        <title>Complete sequence of Thermoproteus neutrophilus V24Sta.</title>
        <authorList>
            <consortium name="US DOE Joint Genome Institute"/>
            <person name="Copeland A."/>
            <person name="Lucas S."/>
            <person name="Lapidus A."/>
            <person name="Glavina del Rio T."/>
            <person name="Dalin E."/>
            <person name="Tice H."/>
            <person name="Bruce D."/>
            <person name="Goodwin L."/>
            <person name="Pitluck S."/>
            <person name="Sims D."/>
            <person name="Brettin T."/>
            <person name="Detter J.C."/>
            <person name="Han C."/>
            <person name="Kuske C.R."/>
            <person name="Schmutz J."/>
            <person name="Larimer F."/>
            <person name="Land M."/>
            <person name="Hauser L."/>
            <person name="Kyrpides N."/>
            <person name="Mikhailova N."/>
            <person name="Biddle J.F."/>
            <person name="Zhang Z."/>
            <person name="Fitz-Gibbon S.T."/>
            <person name="Lowe T.M."/>
            <person name="Saltikov C."/>
            <person name="House C.H."/>
            <person name="Richardson P."/>
        </authorList>
    </citation>
    <scope>NUCLEOTIDE SEQUENCE [LARGE SCALE GENOMIC DNA]</scope>
    <source>
        <strain evidence="1">V24Sta</strain>
    </source>
</reference>
<dbReference type="eggNOG" id="arCOG02665">
    <property type="taxonomic scope" value="Archaea"/>
</dbReference>
<organism evidence="1 2">
    <name type="scientific">Pyrobaculum neutrophilum (strain DSM 2338 / JCM 9278 / NBRC 100436 / V24Sta)</name>
    <name type="common">Thermoproteus neutrophilus</name>
    <dbReference type="NCBI Taxonomy" id="444157"/>
    <lineage>
        <taxon>Archaea</taxon>
        <taxon>Thermoproteota</taxon>
        <taxon>Thermoprotei</taxon>
        <taxon>Thermoproteales</taxon>
        <taxon>Thermoproteaceae</taxon>
        <taxon>Pyrobaculum</taxon>
    </lineage>
</organism>
<sequence>MAARFKPLGPLHLGAKQVAGVEDIGGDLVAHLPTPSTALGALAYIYREAGAAGGGTDALQILGCRAVWGPLVEIGGRRYFYAEGRLYRVEQLGEYLSCAKGEGQSPRAEGGVRAYEKPGVRLGPEKAVENLYHALFTYINGASPGEVAFLYYIDCERAKPIKTVARLGGEGRAALVEVDQDPGGPKQCSEGVLLSPLLFYSEGPTAEVGGAKGLEEVEEVYGVCGEKGPKVKSTYVGLGYNMAEGRRRAVYQALPPGTALKLKTAATNVGLHKERGYGSVLCKDQKNKP</sequence>
<gene>
    <name evidence="1" type="ordered locus">Tneu_0562</name>
</gene>
<accession>B1YCJ1</accession>
<dbReference type="STRING" id="444157.Tneu_0562"/>
<dbReference type="Proteomes" id="UP000001694">
    <property type="component" value="Chromosome"/>
</dbReference>
<evidence type="ECO:0000313" key="2">
    <source>
        <dbReference type="Proteomes" id="UP000001694"/>
    </source>
</evidence>